<protein>
    <submittedName>
        <fullName evidence="4">SDR family oxidoreductase</fullName>
    </submittedName>
</protein>
<evidence type="ECO:0000256" key="3">
    <source>
        <dbReference type="SAM" id="MobiDB-lite"/>
    </source>
</evidence>
<dbReference type="Gene3D" id="3.40.50.720">
    <property type="entry name" value="NAD(P)-binding Rossmann-like Domain"/>
    <property type="match status" value="1"/>
</dbReference>
<evidence type="ECO:0000313" key="4">
    <source>
        <dbReference type="EMBL" id="MEU0709271.1"/>
    </source>
</evidence>
<comment type="similarity">
    <text evidence="1">Belongs to the short-chain dehydrogenases/reductases (SDR) family.</text>
</comment>
<gene>
    <name evidence="4" type="ORF">ABZ508_18100</name>
</gene>
<dbReference type="PRINTS" id="PR00081">
    <property type="entry name" value="GDHRDH"/>
</dbReference>
<evidence type="ECO:0000313" key="5">
    <source>
        <dbReference type="Proteomes" id="UP001550378"/>
    </source>
</evidence>
<dbReference type="InterPro" id="IPR002347">
    <property type="entry name" value="SDR_fam"/>
</dbReference>
<dbReference type="PRINTS" id="PR00080">
    <property type="entry name" value="SDRFAMILY"/>
</dbReference>
<accession>A0ABV2W6U9</accession>
<organism evidence="4 5">
    <name type="scientific">Streptomyces lavendulocolor</name>
    <dbReference type="NCBI Taxonomy" id="67316"/>
    <lineage>
        <taxon>Bacteria</taxon>
        <taxon>Bacillati</taxon>
        <taxon>Actinomycetota</taxon>
        <taxon>Actinomycetes</taxon>
        <taxon>Kitasatosporales</taxon>
        <taxon>Streptomycetaceae</taxon>
        <taxon>Streptomyces</taxon>
    </lineage>
</organism>
<dbReference type="PROSITE" id="PS00061">
    <property type="entry name" value="ADH_SHORT"/>
    <property type="match status" value="1"/>
</dbReference>
<dbReference type="InterPro" id="IPR036291">
    <property type="entry name" value="NAD(P)-bd_dom_sf"/>
</dbReference>
<dbReference type="PANTHER" id="PTHR48107">
    <property type="entry name" value="NADPH-DEPENDENT ALDEHYDE REDUCTASE-LIKE PROTEIN, CHLOROPLASTIC-RELATED"/>
    <property type="match status" value="1"/>
</dbReference>
<evidence type="ECO:0000256" key="1">
    <source>
        <dbReference type="ARBA" id="ARBA00006484"/>
    </source>
</evidence>
<dbReference type="EMBL" id="JBEXZR010000015">
    <property type="protein sequence ID" value="MEU0709271.1"/>
    <property type="molecule type" value="Genomic_DNA"/>
</dbReference>
<name>A0ABV2W6U9_9ACTN</name>
<keyword evidence="2" id="KW-0560">Oxidoreductase</keyword>
<dbReference type="CDD" id="cd05355">
    <property type="entry name" value="SDR_c1"/>
    <property type="match status" value="1"/>
</dbReference>
<dbReference type="InterPro" id="IPR020904">
    <property type="entry name" value="Sc_DH/Rdtase_CS"/>
</dbReference>
<dbReference type="SUPFAM" id="SSF51735">
    <property type="entry name" value="NAD(P)-binding Rossmann-fold domains"/>
    <property type="match status" value="1"/>
</dbReference>
<dbReference type="PANTHER" id="PTHR48107:SF16">
    <property type="entry name" value="NADPH-DEPENDENT ALDEHYDE REDUCTASE 1, CHLOROPLASTIC"/>
    <property type="match status" value="1"/>
</dbReference>
<evidence type="ECO:0000256" key="2">
    <source>
        <dbReference type="ARBA" id="ARBA00023002"/>
    </source>
</evidence>
<reference evidence="4 5" key="1">
    <citation type="submission" date="2024-06" db="EMBL/GenBank/DDBJ databases">
        <title>The Natural Products Discovery Center: Release of the First 8490 Sequenced Strains for Exploring Actinobacteria Biosynthetic Diversity.</title>
        <authorList>
            <person name="Kalkreuter E."/>
            <person name="Kautsar S.A."/>
            <person name="Yang D."/>
            <person name="Bader C.D."/>
            <person name="Teijaro C.N."/>
            <person name="Fluegel L."/>
            <person name="Davis C.M."/>
            <person name="Simpson J.R."/>
            <person name="Lauterbach L."/>
            <person name="Steele A.D."/>
            <person name="Gui C."/>
            <person name="Meng S."/>
            <person name="Li G."/>
            <person name="Viehrig K."/>
            <person name="Ye F."/>
            <person name="Su P."/>
            <person name="Kiefer A.F."/>
            <person name="Nichols A."/>
            <person name="Cepeda A.J."/>
            <person name="Yan W."/>
            <person name="Fan B."/>
            <person name="Jiang Y."/>
            <person name="Adhikari A."/>
            <person name="Zheng C.-J."/>
            <person name="Schuster L."/>
            <person name="Cowan T.M."/>
            <person name="Smanski M.J."/>
            <person name="Chevrette M.G."/>
            <person name="De Carvalho L.P.S."/>
            <person name="Shen B."/>
        </authorList>
    </citation>
    <scope>NUCLEOTIDE SEQUENCE [LARGE SCALE GENOMIC DNA]</scope>
    <source>
        <strain evidence="4 5">NPDC006337</strain>
    </source>
</reference>
<dbReference type="Proteomes" id="UP001550378">
    <property type="component" value="Unassembled WGS sequence"/>
</dbReference>
<keyword evidence="5" id="KW-1185">Reference proteome</keyword>
<sequence>MTDPREPQDPVTRHPRPDFPDQDQQHPGWTGPMDPPPDHGEDSYRGTGLLRDRVAVVTGGDSGIGRAVCLAYAREGADVVFTHLPEEEDEARETARLVEEAGRKALSTAADNRDEEQCRALIRRVADEFGRIDVLVNNAAYQMAQPDGIEAITTEQFDRVMKTNLYGMFWLTKAALPHIPRGGSVINTTSVQAYKPSPPLLDYAMTKAAIVNFTHGLAQMVAERGIRVNAVAPGPVWTPLIPATMPDTAEFGKQSPLGRPAQPAEMAPAYVFLASQAASYLTGEIVNATGGTPLP</sequence>
<feature type="compositionally biased region" description="Basic and acidic residues" evidence="3">
    <location>
        <begin position="36"/>
        <end position="46"/>
    </location>
</feature>
<dbReference type="Pfam" id="PF13561">
    <property type="entry name" value="adh_short_C2"/>
    <property type="match status" value="1"/>
</dbReference>
<proteinExistence type="inferred from homology"/>
<dbReference type="RefSeq" id="WP_359657347.1">
    <property type="nucleotide sequence ID" value="NZ_JBEXZP010000183.1"/>
</dbReference>
<feature type="compositionally biased region" description="Basic and acidic residues" evidence="3">
    <location>
        <begin position="1"/>
        <end position="19"/>
    </location>
</feature>
<feature type="region of interest" description="Disordered" evidence="3">
    <location>
        <begin position="1"/>
        <end position="46"/>
    </location>
</feature>
<comment type="caution">
    <text evidence="4">The sequence shown here is derived from an EMBL/GenBank/DDBJ whole genome shotgun (WGS) entry which is preliminary data.</text>
</comment>